<sequence>MTFIHSSWNDIVESLECGKLETISTALVDLFKIYSVERVPSRQTILANATKQEGDQQIGVGLQRINGLKHLFESSFFVGCRSKGKRNATKPCFELLIRAIRLILPWHKHLSDEKEHHQIER</sequence>
<organism evidence="1 2">
    <name type="scientific">Trichinella spiralis</name>
    <name type="common">Trichina worm</name>
    <dbReference type="NCBI Taxonomy" id="6334"/>
    <lineage>
        <taxon>Eukaryota</taxon>
        <taxon>Metazoa</taxon>
        <taxon>Ecdysozoa</taxon>
        <taxon>Nematoda</taxon>
        <taxon>Enoplea</taxon>
        <taxon>Dorylaimia</taxon>
        <taxon>Trichinellida</taxon>
        <taxon>Trichinellidae</taxon>
        <taxon>Trichinella</taxon>
    </lineage>
</organism>
<accession>E5S1Q3</accession>
<keyword evidence="2" id="KW-1185">Reference proteome</keyword>
<dbReference type="HOGENOM" id="CLU_2041081_0_0_1"/>
<gene>
    <name evidence="1" type="ORF">T01_14627</name>
</gene>
<protein>
    <submittedName>
        <fullName evidence="1">Uncharacterized protein</fullName>
    </submittedName>
</protein>
<dbReference type="KEGG" id="tsp:Tsp_02775"/>
<comment type="caution">
    <text evidence="1">The sequence shown here is derived from an EMBL/GenBank/DDBJ whole genome shotgun (WGS) entry which is preliminary data.</text>
</comment>
<proteinExistence type="predicted"/>
<dbReference type="RefSeq" id="XP_003379104.1">
    <property type="nucleotide sequence ID" value="XM_003379056.1"/>
</dbReference>
<dbReference type="EMBL" id="JYDH01000050">
    <property type="protein sequence ID" value="KRY35768.1"/>
    <property type="molecule type" value="Genomic_DNA"/>
</dbReference>
<dbReference type="InParanoid" id="E5S1Q3"/>
<dbReference type="Proteomes" id="UP000054776">
    <property type="component" value="Unassembled WGS sequence"/>
</dbReference>
<dbReference type="OrthoDB" id="5920579at2759"/>
<reference evidence="1 2" key="1">
    <citation type="submission" date="2015-01" db="EMBL/GenBank/DDBJ databases">
        <title>Evolution of Trichinella species and genotypes.</title>
        <authorList>
            <person name="Korhonen P.K."/>
            <person name="Edoardo P."/>
            <person name="Giuseppe L.R."/>
            <person name="Gasser R.B."/>
        </authorList>
    </citation>
    <scope>NUCLEOTIDE SEQUENCE [LARGE SCALE GENOMIC DNA]</scope>
    <source>
        <strain evidence="1">ISS3</strain>
    </source>
</reference>
<dbReference type="AlphaFoldDB" id="E5S1Q3"/>
<name>E5S1Q3_TRISP</name>
<evidence type="ECO:0000313" key="1">
    <source>
        <dbReference type="EMBL" id="KRY35768.1"/>
    </source>
</evidence>
<evidence type="ECO:0000313" key="2">
    <source>
        <dbReference type="Proteomes" id="UP000054776"/>
    </source>
</evidence>